<reference evidence="2" key="1">
    <citation type="journal article" date="2010" name="Science">
        <title>Plasticity of animal genome architecture unmasked by rapid evolution of a pelagic tunicate.</title>
        <authorList>
            <person name="Denoeud F."/>
            <person name="Henriet S."/>
            <person name="Mungpakdee S."/>
            <person name="Aury J.M."/>
            <person name="Da Silva C."/>
            <person name="Brinkmann H."/>
            <person name="Mikhaleva J."/>
            <person name="Olsen L.C."/>
            <person name="Jubin C."/>
            <person name="Canestro C."/>
            <person name="Bouquet J.M."/>
            <person name="Danks G."/>
            <person name="Poulain J."/>
            <person name="Campsteijn C."/>
            <person name="Adamski M."/>
            <person name="Cross I."/>
            <person name="Yadetie F."/>
            <person name="Muffato M."/>
            <person name="Louis A."/>
            <person name="Butcher S."/>
            <person name="Tsagkogeorga G."/>
            <person name="Konrad A."/>
            <person name="Singh S."/>
            <person name="Jensen M.F."/>
            <person name="Cong E.H."/>
            <person name="Eikeseth-Otteraa H."/>
            <person name="Noel B."/>
            <person name="Anthouard V."/>
            <person name="Porcel B.M."/>
            <person name="Kachouri-Lafond R."/>
            <person name="Nishino A."/>
            <person name="Ugolini M."/>
            <person name="Chourrout P."/>
            <person name="Nishida H."/>
            <person name="Aasland R."/>
            <person name="Huzurbazar S."/>
            <person name="Westhof E."/>
            <person name="Delsuc F."/>
            <person name="Lehrach H."/>
            <person name="Reinhardt R."/>
            <person name="Weissenbach J."/>
            <person name="Roy S.W."/>
            <person name="Artiguenave F."/>
            <person name="Postlethwait J.H."/>
            <person name="Manak J.R."/>
            <person name="Thompson E.M."/>
            <person name="Jaillon O."/>
            <person name="Du Pasquier L."/>
            <person name="Boudinot P."/>
            <person name="Liberles D.A."/>
            <person name="Volff J.N."/>
            <person name="Philippe H."/>
            <person name="Lenhard B."/>
            <person name="Roest Crollius H."/>
            <person name="Wincker P."/>
            <person name="Chourrout D."/>
        </authorList>
    </citation>
    <scope>NUCLEOTIDE SEQUENCE [LARGE SCALE GENOMIC DNA]</scope>
</reference>
<dbReference type="Proteomes" id="UP000011014">
    <property type="component" value="Unassembled WGS sequence"/>
</dbReference>
<dbReference type="EMBL" id="FN656688">
    <property type="protein sequence ID" value="CBY41857.1"/>
    <property type="molecule type" value="Genomic_DNA"/>
</dbReference>
<dbReference type="InterPro" id="IPR016187">
    <property type="entry name" value="CTDL_fold"/>
</dbReference>
<dbReference type="AlphaFoldDB" id="E4Z2C9"/>
<gene>
    <name evidence="2" type="ORF">GSOID_T00023952001</name>
</gene>
<dbReference type="SUPFAM" id="SSF56436">
    <property type="entry name" value="C-type lectin-like"/>
    <property type="match status" value="1"/>
</dbReference>
<protein>
    <recommendedName>
        <fullName evidence="1">C-type lectin domain-containing protein</fullName>
    </recommendedName>
</protein>
<accession>E4Z2C9</accession>
<feature type="domain" description="C-type lectin" evidence="1">
    <location>
        <begin position="37"/>
        <end position="178"/>
    </location>
</feature>
<proteinExistence type="predicted"/>
<dbReference type="InterPro" id="IPR016186">
    <property type="entry name" value="C-type_lectin-like/link_sf"/>
</dbReference>
<dbReference type="PROSITE" id="PS50041">
    <property type="entry name" value="C_TYPE_LECTIN_2"/>
    <property type="match status" value="1"/>
</dbReference>
<sequence>MCGSGSGGPSGSSLCAPYQKVYIPVTSNDWLKPVRATWAEARDICKDAGANFKIDLAMFTIPHENEPDADGWWDGEFEDFWKDRVSRVRNVLREKNFWKGYSRNPNAGGAWRAEEVSNLQEKRERFLQEHWKENEPNNFGATKQECAAFTEIPDDFNDISHGIFDDEHCDIKLAVVCEEIRQYKSAHKITGHNSQDCGSHGLAYQAFTYELRPQRGLQIKNSIIDEEMQFQLFEETDFFDRIDLSGNDTNVLDQFQHPEDVLTLEVQTANFDEYFESVEEYLKTHKQRNLAKGIAKLLTIVHRDITFEEDCVEPLFPAFYHKADFRNWYSATLHLFEDDTDTLDNCYFLEHIHDAIVHFSHNYACTGNPNKIKYLKRRLTYKFCNHRFGYYQIDINQRDTDVEEEIIFEQQCNVRNSDAYVIKLEVECDFDQIQEIVARSYFVGTSNYNFPFRIDTIWDSSGKRYNVALFTDGYETIETFADDVRAEHSLYFDEDICTNGDYMEIVIKQWADNEGTWRKTLEIDGVLMSRYTSLTAPTSSSIINGRLGFADTDESSFAYRNSLGVKNFSIREY</sequence>
<evidence type="ECO:0000259" key="1">
    <source>
        <dbReference type="PROSITE" id="PS50041"/>
    </source>
</evidence>
<organism evidence="2">
    <name type="scientific">Oikopleura dioica</name>
    <name type="common">Tunicate</name>
    <dbReference type="NCBI Taxonomy" id="34765"/>
    <lineage>
        <taxon>Eukaryota</taxon>
        <taxon>Metazoa</taxon>
        <taxon>Chordata</taxon>
        <taxon>Tunicata</taxon>
        <taxon>Appendicularia</taxon>
        <taxon>Copelata</taxon>
        <taxon>Oikopleuridae</taxon>
        <taxon>Oikopleura</taxon>
    </lineage>
</organism>
<name>E4Z2C9_OIKDI</name>
<dbReference type="InterPro" id="IPR001304">
    <property type="entry name" value="C-type_lectin-like"/>
</dbReference>
<evidence type="ECO:0000313" key="2">
    <source>
        <dbReference type="EMBL" id="CBY41857.1"/>
    </source>
</evidence>
<dbReference type="Gene3D" id="3.10.100.10">
    <property type="entry name" value="Mannose-Binding Protein A, subunit A"/>
    <property type="match status" value="1"/>
</dbReference>